<organism evidence="4 5">
    <name type="scientific">Amycolatopsis taiwanensis</name>
    <dbReference type="NCBI Taxonomy" id="342230"/>
    <lineage>
        <taxon>Bacteria</taxon>
        <taxon>Bacillati</taxon>
        <taxon>Actinomycetota</taxon>
        <taxon>Actinomycetes</taxon>
        <taxon>Pseudonocardiales</taxon>
        <taxon>Pseudonocardiaceae</taxon>
        <taxon>Amycolatopsis</taxon>
    </lineage>
</organism>
<dbReference type="SUPFAM" id="SSF55869">
    <property type="entry name" value="DNA topoisomerase I domain"/>
    <property type="match status" value="1"/>
</dbReference>
<dbReference type="Gene3D" id="3.90.15.10">
    <property type="entry name" value="Topoisomerase I, Chain A, domain 3"/>
    <property type="match status" value="1"/>
</dbReference>
<name>A0A9W6R8P3_9PSEU</name>
<evidence type="ECO:0000259" key="2">
    <source>
        <dbReference type="Pfam" id="PF01028"/>
    </source>
</evidence>
<dbReference type="Pfam" id="PF21338">
    <property type="entry name" value="Top1B_N_bact"/>
    <property type="match status" value="1"/>
</dbReference>
<feature type="domain" description="DNA topoisomerase IB N-terminal" evidence="3">
    <location>
        <begin position="21"/>
        <end position="69"/>
    </location>
</feature>
<comment type="caution">
    <text evidence="4">The sequence shown here is derived from an EMBL/GenBank/DDBJ whole genome shotgun (WGS) entry which is preliminary data.</text>
</comment>
<feature type="domain" description="DNA topoisomerase I catalytic core eukaryotic-type" evidence="2">
    <location>
        <begin position="81"/>
        <end position="287"/>
    </location>
</feature>
<dbReference type="Proteomes" id="UP001165136">
    <property type="component" value="Unassembled WGS sequence"/>
</dbReference>
<protein>
    <submittedName>
        <fullName evidence="4">DNA topoisomerase</fullName>
    </submittedName>
</protein>
<dbReference type="Gene3D" id="1.10.132.120">
    <property type="match status" value="1"/>
</dbReference>
<keyword evidence="5" id="KW-1185">Reference proteome</keyword>
<accession>A0A9W6R8P3</accession>
<dbReference type="RefSeq" id="WP_285491184.1">
    <property type="nucleotide sequence ID" value="NZ_BSTI01000036.1"/>
</dbReference>
<dbReference type="InterPro" id="IPR011010">
    <property type="entry name" value="DNA_brk_join_enz"/>
</dbReference>
<gene>
    <name evidence="4" type="primary">topA</name>
    <name evidence="4" type="ORF">Atai01_80150</name>
</gene>
<dbReference type="InterPro" id="IPR013500">
    <property type="entry name" value="TopoI_cat_euk"/>
</dbReference>
<dbReference type="SUPFAM" id="SSF56349">
    <property type="entry name" value="DNA breaking-rejoining enzymes"/>
    <property type="match status" value="1"/>
</dbReference>
<proteinExistence type="predicted"/>
<dbReference type="PROSITE" id="PS52038">
    <property type="entry name" value="TOPO_IB_2"/>
    <property type="match status" value="1"/>
</dbReference>
<evidence type="ECO:0000259" key="3">
    <source>
        <dbReference type="Pfam" id="PF21338"/>
    </source>
</evidence>
<dbReference type="Pfam" id="PF01028">
    <property type="entry name" value="Topoisom_I"/>
    <property type="match status" value="1"/>
</dbReference>
<evidence type="ECO:0000313" key="4">
    <source>
        <dbReference type="EMBL" id="GLY71396.1"/>
    </source>
</evidence>
<dbReference type="GO" id="GO:0003917">
    <property type="term" value="F:DNA topoisomerase type I (single strand cut, ATP-independent) activity"/>
    <property type="evidence" value="ECO:0007669"/>
    <property type="project" value="InterPro"/>
</dbReference>
<feature type="region of interest" description="Disordered" evidence="1">
    <location>
        <begin position="1"/>
        <end position="21"/>
    </location>
</feature>
<sequence length="335" mass="38051">MRLEKSDPGAPGIRRRRNGAGFRYFDPQGGPLRDEETLRRVKDLAIPPAWHDLWICPKPNGHIQAIGTDDAGRRQYLYHEKWRRARDEEKHDRVLELAKRLPEWRARVAADLRVRGLGQLRVLAGSLRMLDRGVFRTGGEEYAEEHGTRGAATLLRDDVTVRREVLVFRYPAKGGIERALSITDADLAGLVKSLRRAKSGTDRLLVYRNGDGWREVHAEQINERFKELAGAEFTAKDLRTWHATVLAATAYAAAPPARSERAFTRARAAVMREVAEELGNTPAVARNSYVDPRVTRAYHEGSTVDIPIARIETERDRAELERAVIRLLDHRKHRG</sequence>
<evidence type="ECO:0000313" key="5">
    <source>
        <dbReference type="Proteomes" id="UP001165136"/>
    </source>
</evidence>
<dbReference type="EMBL" id="BSTI01000036">
    <property type="protein sequence ID" value="GLY71396.1"/>
    <property type="molecule type" value="Genomic_DNA"/>
</dbReference>
<dbReference type="GO" id="GO:0006265">
    <property type="term" value="P:DNA topological change"/>
    <property type="evidence" value="ECO:0007669"/>
    <property type="project" value="InterPro"/>
</dbReference>
<dbReference type="Gene3D" id="3.30.66.10">
    <property type="entry name" value="DNA topoisomerase I domain"/>
    <property type="match status" value="1"/>
</dbReference>
<dbReference type="AlphaFoldDB" id="A0A9W6R8P3"/>
<reference evidence="4" key="1">
    <citation type="submission" date="2023-03" db="EMBL/GenBank/DDBJ databases">
        <title>Amycolatopsis taiwanensis NBRC 103393.</title>
        <authorList>
            <person name="Ichikawa N."/>
            <person name="Sato H."/>
            <person name="Tonouchi N."/>
        </authorList>
    </citation>
    <scope>NUCLEOTIDE SEQUENCE</scope>
    <source>
        <strain evidence="4">NBRC 103393</strain>
    </source>
</reference>
<dbReference type="InterPro" id="IPR035447">
    <property type="entry name" value="DNA_topo_I_N_sf"/>
</dbReference>
<dbReference type="GO" id="GO:0003677">
    <property type="term" value="F:DNA binding"/>
    <property type="evidence" value="ECO:0007669"/>
    <property type="project" value="InterPro"/>
</dbReference>
<dbReference type="InterPro" id="IPR049331">
    <property type="entry name" value="Top1B_N_bact"/>
</dbReference>
<dbReference type="InterPro" id="IPR014711">
    <property type="entry name" value="TopoI_cat_a-hlx-sub_euk"/>
</dbReference>
<evidence type="ECO:0000256" key="1">
    <source>
        <dbReference type="SAM" id="MobiDB-lite"/>
    </source>
</evidence>